<dbReference type="PANTHER" id="PTHR38772">
    <property type="match status" value="1"/>
</dbReference>
<dbReference type="RefSeq" id="WP_092314077.1">
    <property type="nucleotide sequence ID" value="NZ_FNTJ01000001.1"/>
</dbReference>
<dbReference type="GO" id="GO:0003690">
    <property type="term" value="F:double-stranded DNA binding"/>
    <property type="evidence" value="ECO:0007669"/>
    <property type="project" value="TreeGrafter"/>
</dbReference>
<dbReference type="PANTHER" id="PTHR38772:SF1">
    <property type="entry name" value="NUCLEOID-ASSOCIATED PROTEIN YEJK"/>
    <property type="match status" value="1"/>
</dbReference>
<accession>A0A1H4MZD9</accession>
<dbReference type="GO" id="GO:0003727">
    <property type="term" value="F:single-stranded RNA binding"/>
    <property type="evidence" value="ECO:0007669"/>
    <property type="project" value="TreeGrafter"/>
</dbReference>
<reference evidence="5" key="1">
    <citation type="submission" date="2016-10" db="EMBL/GenBank/DDBJ databases">
        <authorList>
            <person name="Varghese N."/>
            <person name="Submissions S."/>
        </authorList>
    </citation>
    <scope>NUCLEOTIDE SEQUENCE [LARGE SCALE GENOMIC DNA]</scope>
    <source>
        <strain evidence="5">DSM 9751</strain>
    </source>
</reference>
<protein>
    <submittedName>
        <fullName evidence="4">Nucleoid-associated protein</fullName>
    </submittedName>
</protein>
<dbReference type="InterPro" id="IPR007358">
    <property type="entry name" value="Nucleoid_associated_NdpA"/>
</dbReference>
<dbReference type="Proteomes" id="UP000198982">
    <property type="component" value="Unassembled WGS sequence"/>
</dbReference>
<dbReference type="Pfam" id="PF04245">
    <property type="entry name" value="NA37"/>
    <property type="match status" value="1"/>
</dbReference>
<evidence type="ECO:0000256" key="1">
    <source>
        <dbReference type="ARBA" id="ARBA00004453"/>
    </source>
</evidence>
<comment type="similarity">
    <text evidence="2">Belongs to the YejK family.</text>
</comment>
<dbReference type="AlphaFoldDB" id="A0A1H4MZD9"/>
<sequence>MDDQVKNTPHSNTDTEVKNTEVRSLVVLNACAAKFFKKTLGGLTFYDSNKGNDWDLKSPVCVDFVNLIGKKFSKSGRIYGYVDPNMLAAADNFSKYANNLDFNAFVSGVMERLCHEANDPARRSLNEGYVVFSHYKDFRQVDHLLIVMLGKRGGYDFDDDNNLNPRGTESLNLQDFRQAACMDLTEFKKGFPKNTGDSYLYFIKGNSKSEFFNSALGCSDSIPGKVCVDNLKDALGAYFTEEANTLSSSDRRTIYTRVVSYIENKAGERVHLSEIQRVINKCLNEDSPHLDGLIKFISENSERFKVSEEFQPSGVTAKKMGYVDLKLPSGEFVGRLKLDAVAVGESTADLSVDKNFVYLKVKLPSDVSNRLKSINADDPSSGSQNA</sequence>
<name>A0A1H4MZD9_9PSED</name>
<organism evidence="4 5">
    <name type="scientific">Pseudomonas saponiphila</name>
    <dbReference type="NCBI Taxonomy" id="556534"/>
    <lineage>
        <taxon>Bacteria</taxon>
        <taxon>Pseudomonadati</taxon>
        <taxon>Pseudomonadota</taxon>
        <taxon>Gammaproteobacteria</taxon>
        <taxon>Pseudomonadales</taxon>
        <taxon>Pseudomonadaceae</taxon>
        <taxon>Pseudomonas</taxon>
    </lineage>
</organism>
<proteinExistence type="inferred from homology"/>
<keyword evidence="3" id="KW-0963">Cytoplasm</keyword>
<evidence type="ECO:0000313" key="4">
    <source>
        <dbReference type="EMBL" id="SEB88144.1"/>
    </source>
</evidence>
<evidence type="ECO:0000256" key="2">
    <source>
        <dbReference type="ARBA" id="ARBA00009035"/>
    </source>
</evidence>
<keyword evidence="5" id="KW-1185">Reference proteome</keyword>
<dbReference type="EMBL" id="FNTJ01000001">
    <property type="protein sequence ID" value="SEB88144.1"/>
    <property type="molecule type" value="Genomic_DNA"/>
</dbReference>
<evidence type="ECO:0000256" key="3">
    <source>
        <dbReference type="ARBA" id="ARBA00022490"/>
    </source>
</evidence>
<comment type="subcellular location">
    <subcellularLocation>
        <location evidence="1">Cytoplasm</location>
        <location evidence="1">Nucleoid</location>
    </subcellularLocation>
</comment>
<dbReference type="GO" id="GO:0043590">
    <property type="term" value="C:bacterial nucleoid"/>
    <property type="evidence" value="ECO:0007669"/>
    <property type="project" value="TreeGrafter"/>
</dbReference>
<gene>
    <name evidence="4" type="ORF">SAMN05216178_2610</name>
</gene>
<evidence type="ECO:0000313" key="5">
    <source>
        <dbReference type="Proteomes" id="UP000198982"/>
    </source>
</evidence>